<gene>
    <name evidence="2" type="ORF">N312_11771</name>
</gene>
<accession>A0A087VI86</accession>
<reference evidence="2 3" key="1">
    <citation type="submission" date="2014-04" db="EMBL/GenBank/DDBJ databases">
        <title>Genome evolution of avian class.</title>
        <authorList>
            <person name="Zhang G."/>
            <person name="Li C."/>
        </authorList>
    </citation>
    <scope>NUCLEOTIDE SEQUENCE [LARGE SCALE GENOMIC DNA]</scope>
    <source>
        <strain evidence="2">BGI_N312</strain>
    </source>
</reference>
<organism evidence="2 3">
    <name type="scientific">Balearica regulorum gibbericeps</name>
    <name type="common">East African grey crowned-crane</name>
    <dbReference type="NCBI Taxonomy" id="100784"/>
    <lineage>
        <taxon>Eukaryota</taxon>
        <taxon>Metazoa</taxon>
        <taxon>Chordata</taxon>
        <taxon>Craniata</taxon>
        <taxon>Vertebrata</taxon>
        <taxon>Euteleostomi</taxon>
        <taxon>Archelosauria</taxon>
        <taxon>Archosauria</taxon>
        <taxon>Dinosauria</taxon>
        <taxon>Saurischia</taxon>
        <taxon>Theropoda</taxon>
        <taxon>Coelurosauria</taxon>
        <taxon>Aves</taxon>
        <taxon>Neognathae</taxon>
        <taxon>Neoaves</taxon>
        <taxon>Gruiformes</taxon>
        <taxon>Gruidae</taxon>
        <taxon>Balearica</taxon>
    </lineage>
</organism>
<dbReference type="AlphaFoldDB" id="A0A087VI86"/>
<keyword evidence="1" id="KW-0175">Coiled coil</keyword>
<sequence length="213" mass="25189">AFALFNRTQLHSELLLLQSKIAQEKEDFNKELEKTKEDLHNAKCLNKKLKLENKAVCQKYEQVLEEQQHWAIKKAEMVVKLENLSVLLDEKLAILANYGMEKKNLEKEIENLEDSLLNTRKSYAEKLASLKQDLKTENKTRVMLQWKLLYFAKQRKLFFSEEENINRKVNQRIEAGKKRHAELLLEIEDLEKELFQSENQVKALSEEASKREN</sequence>
<keyword evidence="3" id="KW-1185">Reference proteome</keyword>
<feature type="non-terminal residue" evidence="2">
    <location>
        <position position="213"/>
    </location>
</feature>
<feature type="coiled-coil region" evidence="1">
    <location>
        <begin position="18"/>
        <end position="140"/>
    </location>
</feature>
<evidence type="ECO:0000313" key="2">
    <source>
        <dbReference type="EMBL" id="KFO12328.1"/>
    </source>
</evidence>
<proteinExistence type="predicted"/>
<dbReference type="PANTHER" id="PTHR35347">
    <property type="entry name" value="COILED-COIL DOMAIN-CONTAINING PROTEIN 175"/>
    <property type="match status" value="1"/>
</dbReference>
<protein>
    <submittedName>
        <fullName evidence="2">Uncharacterized protein</fullName>
    </submittedName>
</protein>
<dbReference type="InterPro" id="IPR038834">
    <property type="entry name" value="CCDC175"/>
</dbReference>
<dbReference type="Proteomes" id="UP000053309">
    <property type="component" value="Unassembled WGS sequence"/>
</dbReference>
<dbReference type="PANTHER" id="PTHR35347:SF1">
    <property type="entry name" value="COILED-COIL DOMAIN-CONTAINING PROTEIN 175"/>
    <property type="match status" value="1"/>
</dbReference>
<feature type="non-terminal residue" evidence="2">
    <location>
        <position position="1"/>
    </location>
</feature>
<evidence type="ECO:0000313" key="3">
    <source>
        <dbReference type="Proteomes" id="UP000053309"/>
    </source>
</evidence>
<evidence type="ECO:0000256" key="1">
    <source>
        <dbReference type="SAM" id="Coils"/>
    </source>
</evidence>
<dbReference type="EMBL" id="KL494417">
    <property type="protein sequence ID" value="KFO12328.1"/>
    <property type="molecule type" value="Genomic_DNA"/>
</dbReference>
<name>A0A087VI86_BALRE</name>
<feature type="coiled-coil region" evidence="1">
    <location>
        <begin position="173"/>
        <end position="207"/>
    </location>
</feature>